<dbReference type="EMBL" id="CP050177">
    <property type="protein sequence ID" value="QIQ05897.1"/>
    <property type="molecule type" value="Genomic_DNA"/>
</dbReference>
<evidence type="ECO:0000313" key="3">
    <source>
        <dbReference type="Proteomes" id="UP000501179"/>
    </source>
</evidence>
<dbReference type="KEGG" id="slia:HA039_29555"/>
<gene>
    <name evidence="2" type="ORF">HA039_29555</name>
</gene>
<feature type="compositionally biased region" description="Basic and acidic residues" evidence="1">
    <location>
        <begin position="96"/>
        <end position="106"/>
    </location>
</feature>
<sequence>MFMMGMAVTTVSGCVAVDPGTATVPRPETRTPAARPEVEPQIVQAPAREALDAVLPVPERKPAPATPPDTGRTGRAQPDTRSVHRPKAPPAKPKPKPREQPEERRRTLPTGTPHLIRNVCALGETYGSWSEDSPQARICRDAYGY</sequence>
<accession>A0A6G9H720</accession>
<protein>
    <submittedName>
        <fullName evidence="2">Uncharacterized protein</fullName>
    </submittedName>
</protein>
<feature type="compositionally biased region" description="Low complexity" evidence="1">
    <location>
        <begin position="21"/>
        <end position="35"/>
    </location>
</feature>
<dbReference type="Proteomes" id="UP000501179">
    <property type="component" value="Chromosome"/>
</dbReference>
<dbReference type="AlphaFoldDB" id="A0A6G9H720"/>
<organism evidence="2 3">
    <name type="scientific">Streptomyces liangshanensis</name>
    <dbReference type="NCBI Taxonomy" id="2717324"/>
    <lineage>
        <taxon>Bacteria</taxon>
        <taxon>Bacillati</taxon>
        <taxon>Actinomycetota</taxon>
        <taxon>Actinomycetes</taxon>
        <taxon>Kitasatosporales</taxon>
        <taxon>Streptomycetaceae</taxon>
        <taxon>Streptomyces</taxon>
    </lineage>
</organism>
<feature type="region of interest" description="Disordered" evidence="1">
    <location>
        <begin position="18"/>
        <end position="115"/>
    </location>
</feature>
<reference evidence="2 3" key="1">
    <citation type="submission" date="2020-03" db="EMBL/GenBank/DDBJ databases">
        <title>A novel species.</title>
        <authorList>
            <person name="Gao J."/>
        </authorList>
    </citation>
    <scope>NUCLEOTIDE SEQUENCE [LARGE SCALE GENOMIC DNA]</scope>
    <source>
        <strain evidence="2 3">QMT-12</strain>
    </source>
</reference>
<keyword evidence="3" id="KW-1185">Reference proteome</keyword>
<evidence type="ECO:0000313" key="2">
    <source>
        <dbReference type="EMBL" id="QIQ05897.1"/>
    </source>
</evidence>
<dbReference type="RefSeq" id="WP_167034449.1">
    <property type="nucleotide sequence ID" value="NZ_CP050177.1"/>
</dbReference>
<proteinExistence type="predicted"/>
<evidence type="ECO:0000256" key="1">
    <source>
        <dbReference type="SAM" id="MobiDB-lite"/>
    </source>
</evidence>
<name>A0A6G9H720_9ACTN</name>